<keyword evidence="7" id="KW-1185">Reference proteome</keyword>
<dbReference type="Pfam" id="PF01150">
    <property type="entry name" value="GDA1_CD39"/>
    <property type="match status" value="1"/>
</dbReference>
<keyword evidence="4" id="KW-0067">ATP-binding</keyword>
<reference evidence="6" key="1">
    <citation type="journal article" date="2021" name="bioRxiv">
        <title>Whole Genome Assembly and Annotation of Northern Wild Rice, Zizania palustris L., Supports a Whole Genome Duplication in the Zizania Genus.</title>
        <authorList>
            <person name="Haas M."/>
            <person name="Kono T."/>
            <person name="Macchietto M."/>
            <person name="Millas R."/>
            <person name="McGilp L."/>
            <person name="Shao M."/>
            <person name="Duquette J."/>
            <person name="Hirsch C.N."/>
            <person name="Kimball J."/>
        </authorList>
    </citation>
    <scope>NUCLEOTIDE SEQUENCE</scope>
    <source>
        <tissue evidence="6">Fresh leaf tissue</tissue>
    </source>
</reference>
<dbReference type="AlphaFoldDB" id="A0A8J5WCV6"/>
<dbReference type="GO" id="GO:0017110">
    <property type="term" value="F:nucleoside diphosphate phosphatase activity"/>
    <property type="evidence" value="ECO:0007669"/>
    <property type="project" value="TreeGrafter"/>
</dbReference>
<keyword evidence="4" id="KW-0547">Nucleotide-binding</keyword>
<dbReference type="GO" id="GO:0009134">
    <property type="term" value="P:nucleoside diphosphate catabolic process"/>
    <property type="evidence" value="ECO:0007669"/>
    <property type="project" value="TreeGrafter"/>
</dbReference>
<dbReference type="InterPro" id="IPR000407">
    <property type="entry name" value="GDA1_CD39_NTPase"/>
</dbReference>
<evidence type="ECO:0000256" key="3">
    <source>
        <dbReference type="PIRSR" id="PIRSR600407-1"/>
    </source>
</evidence>
<name>A0A8J5WCV6_ZIZPA</name>
<feature type="binding site" evidence="4">
    <location>
        <begin position="197"/>
        <end position="201"/>
    </location>
    <ligand>
        <name>ATP</name>
        <dbReference type="ChEBI" id="CHEBI:30616"/>
    </ligand>
</feature>
<organism evidence="6 7">
    <name type="scientific">Zizania palustris</name>
    <name type="common">Northern wild rice</name>
    <dbReference type="NCBI Taxonomy" id="103762"/>
    <lineage>
        <taxon>Eukaryota</taxon>
        <taxon>Viridiplantae</taxon>
        <taxon>Streptophyta</taxon>
        <taxon>Embryophyta</taxon>
        <taxon>Tracheophyta</taxon>
        <taxon>Spermatophyta</taxon>
        <taxon>Magnoliopsida</taxon>
        <taxon>Liliopsida</taxon>
        <taxon>Poales</taxon>
        <taxon>Poaceae</taxon>
        <taxon>BOP clade</taxon>
        <taxon>Oryzoideae</taxon>
        <taxon>Oryzeae</taxon>
        <taxon>Zizaniinae</taxon>
        <taxon>Zizania</taxon>
    </lineage>
</organism>
<dbReference type="OrthoDB" id="6372431at2759"/>
<dbReference type="PANTHER" id="PTHR11782">
    <property type="entry name" value="ADENOSINE/GUANOSINE DIPHOSPHATASE"/>
    <property type="match status" value="1"/>
</dbReference>
<reference evidence="6" key="2">
    <citation type="submission" date="2021-02" db="EMBL/GenBank/DDBJ databases">
        <authorList>
            <person name="Kimball J.A."/>
            <person name="Haas M.W."/>
            <person name="Macchietto M."/>
            <person name="Kono T."/>
            <person name="Duquette J."/>
            <person name="Shao M."/>
        </authorList>
    </citation>
    <scope>NUCLEOTIDE SEQUENCE</scope>
    <source>
        <tissue evidence="6">Fresh leaf tissue</tissue>
    </source>
</reference>
<protein>
    <submittedName>
        <fullName evidence="6">Uncharacterized protein</fullName>
    </submittedName>
</protein>
<feature type="active site" description="Proton acceptor" evidence="3">
    <location>
        <position position="167"/>
    </location>
</feature>
<evidence type="ECO:0000313" key="6">
    <source>
        <dbReference type="EMBL" id="KAG8087576.1"/>
    </source>
</evidence>
<gene>
    <name evidence="6" type="ORF">GUJ93_ZPchr0010g11155</name>
</gene>
<evidence type="ECO:0000256" key="5">
    <source>
        <dbReference type="RuleBase" id="RU003833"/>
    </source>
</evidence>
<keyword evidence="2 5" id="KW-0378">Hydrolase</keyword>
<evidence type="ECO:0000256" key="4">
    <source>
        <dbReference type="PIRSR" id="PIRSR600407-2"/>
    </source>
</evidence>
<evidence type="ECO:0000256" key="2">
    <source>
        <dbReference type="ARBA" id="ARBA00022801"/>
    </source>
</evidence>
<dbReference type="GO" id="GO:0016020">
    <property type="term" value="C:membrane"/>
    <property type="evidence" value="ECO:0007669"/>
    <property type="project" value="TreeGrafter"/>
</dbReference>
<dbReference type="EMBL" id="JAAALK010000082">
    <property type="protein sequence ID" value="KAG8087576.1"/>
    <property type="molecule type" value="Genomic_DNA"/>
</dbReference>
<dbReference type="PANTHER" id="PTHR11782:SF79">
    <property type="entry name" value="OS08G0436100 PROTEIN"/>
    <property type="match status" value="1"/>
</dbReference>
<proteinExistence type="inferred from homology"/>
<dbReference type="Proteomes" id="UP000729402">
    <property type="component" value="Unassembled WGS sequence"/>
</dbReference>
<evidence type="ECO:0000313" key="7">
    <source>
        <dbReference type="Proteomes" id="UP000729402"/>
    </source>
</evidence>
<dbReference type="GO" id="GO:0005524">
    <property type="term" value="F:ATP binding"/>
    <property type="evidence" value="ECO:0007669"/>
    <property type="project" value="UniProtKB-KW"/>
</dbReference>
<accession>A0A8J5WCV6</accession>
<dbReference type="PROSITE" id="PS01238">
    <property type="entry name" value="GDA1_CD39_NTPASE"/>
    <property type="match status" value="1"/>
</dbReference>
<evidence type="ECO:0000256" key="1">
    <source>
        <dbReference type="ARBA" id="ARBA00009283"/>
    </source>
</evidence>
<comment type="caution">
    <text evidence="6">The sequence shown here is derived from an EMBL/GenBank/DDBJ whole genome shotgun (WGS) entry which is preliminary data.</text>
</comment>
<sequence>MSARCPGYRRSFRHLVGAIALLVASVLALLLLLARSPPPSYGVVIDAGSTGSRVHVIAYRAGAVPGALPRIDWARTASLKATPGLSSFAADPRSAGLSVAPLLEFARRRVPPERWAVTEVRLMATAGLRLLDAVVAEAVLESCRVLLRESGFQFRDEWATVITGAVEGMYAWIAANYALGTLGDNSQDTTGIIELGGASVQVTFVTDKPLPPEFSQTLKFGDATYNLYSHSFLHLGQNVAYESLHDLLSKAGLKSMATHLIAPAKYRDPCTPMGFLPMEGTTRLPTSVLDLKVEFRHYAHAVGNFSECRAAALTLLQKGRGICQLLLH</sequence>
<comment type="similarity">
    <text evidence="1 5">Belongs to the GDA1/CD39 NTPase family.</text>
</comment>